<protein>
    <submittedName>
        <fullName evidence="2">Ser/Thr protein phosphatase family protein</fullName>
    </submittedName>
</protein>
<dbReference type="PANTHER" id="PTHR12905:SF16">
    <property type="entry name" value="SER_THR PROTEIN PHOSPHATASE FAMILY PROTEIN (AFU_ORTHOLOGUE AFUA_1G06000)"/>
    <property type="match status" value="1"/>
</dbReference>
<dbReference type="Proteomes" id="UP000011086">
    <property type="component" value="Unassembled WGS sequence"/>
</dbReference>
<dbReference type="AlphaFoldDB" id="A0AA97NYB2"/>
<feature type="region of interest" description="Disordered" evidence="1">
    <location>
        <begin position="127"/>
        <end position="163"/>
    </location>
</feature>
<reference evidence="2" key="1">
    <citation type="journal article" date="2012" name="PLoS Genet.">
        <title>Comparative analysis of the genomes of two field isolates of the rice blast fungus Magnaporthe oryzae.</title>
        <authorList>
            <person name="Xue M."/>
            <person name="Yang J."/>
            <person name="Li Z."/>
            <person name="Hu S."/>
            <person name="Yao N."/>
            <person name="Dean R.A."/>
            <person name="Zhao W."/>
            <person name="Shen M."/>
            <person name="Zhang H."/>
            <person name="Li C."/>
            <person name="Liu L."/>
            <person name="Cao L."/>
            <person name="Xu X."/>
            <person name="Xing Y."/>
            <person name="Hsiang T."/>
            <person name="Zhang Z."/>
            <person name="Xu J.R."/>
            <person name="Peng Y.L."/>
        </authorList>
    </citation>
    <scope>NUCLEOTIDE SEQUENCE</scope>
    <source>
        <strain evidence="2">Y34</strain>
    </source>
</reference>
<organism evidence="2">
    <name type="scientific">Pyricularia oryzae (strain Y34)</name>
    <name type="common">Rice blast fungus</name>
    <name type="synonym">Magnaporthe oryzae</name>
    <dbReference type="NCBI Taxonomy" id="1143189"/>
    <lineage>
        <taxon>Eukaryota</taxon>
        <taxon>Fungi</taxon>
        <taxon>Dikarya</taxon>
        <taxon>Ascomycota</taxon>
        <taxon>Pezizomycotina</taxon>
        <taxon>Sordariomycetes</taxon>
        <taxon>Sordariomycetidae</taxon>
        <taxon>Magnaporthales</taxon>
        <taxon>Pyriculariaceae</taxon>
        <taxon>Pyricularia</taxon>
    </lineage>
</organism>
<feature type="compositionally biased region" description="Polar residues" evidence="1">
    <location>
        <begin position="318"/>
        <end position="335"/>
    </location>
</feature>
<dbReference type="EMBL" id="JH793030">
    <property type="protein sequence ID" value="ELQ38586.1"/>
    <property type="molecule type" value="Genomic_DNA"/>
</dbReference>
<sequence length="440" mass="47751">MSNPASHNQTPKPARVRRTRFVCISDTHNHELKLPKGDVLIHAGDLTNQGTFSEYGTYFHNQRLESPPECIELLKSSPSITYLCQSSAKIRLSSPSGPRTEFTVFGSPYSPRNGLWAFSSRDPDLPDSSSTLSSTTAVASRSGTKHRKSKRPSEPAASFGPSAPQLWDAIPLSTDIIVTHTPPRRHCDGIGTHRGSLGCEALRRALWRVRPRLAVCGHVHEARGAETVRWDLDGGPQSLERDYKEKSVTVWEDTSGIGNKIALVNLTGDPRKGRTGLDNDGAIDTVLSQTDGTFSTEEGQGNSEACDVPELTRCAKSGNLQKPTPSGKESPTLAGSMSRRETSRSQMLSGLTPPFQILVGSCVRTNHVIPRTLSRLSLFAGCAKVQLSLSSQRKPPSPQEASQTVVALPKPRKAKFTVLKSLPPVKQRAEVHSKPVTLSS</sequence>
<dbReference type="InterPro" id="IPR051693">
    <property type="entry name" value="UPF0046_metallophosphoest"/>
</dbReference>
<gene>
    <name evidence="2" type="ORF">OOU_Y34scaffold00534g61</name>
</gene>
<dbReference type="CDD" id="cd07379">
    <property type="entry name" value="MPP_239FB"/>
    <property type="match status" value="1"/>
</dbReference>
<dbReference type="Gene3D" id="3.60.21.10">
    <property type="match status" value="2"/>
</dbReference>
<feature type="region of interest" description="Disordered" evidence="1">
    <location>
        <begin position="316"/>
        <end position="347"/>
    </location>
</feature>
<dbReference type="SUPFAM" id="SSF56300">
    <property type="entry name" value="Metallo-dependent phosphatases"/>
    <property type="match status" value="2"/>
</dbReference>
<name>A0AA97NYB2_PYRO3</name>
<feature type="compositionally biased region" description="Low complexity" evidence="1">
    <location>
        <begin position="127"/>
        <end position="142"/>
    </location>
</feature>
<dbReference type="PANTHER" id="PTHR12905">
    <property type="entry name" value="METALLOPHOSPHOESTERASE"/>
    <property type="match status" value="1"/>
</dbReference>
<evidence type="ECO:0000313" key="2">
    <source>
        <dbReference type="EMBL" id="ELQ38586.1"/>
    </source>
</evidence>
<dbReference type="InterPro" id="IPR029052">
    <property type="entry name" value="Metallo-depent_PP-like"/>
</dbReference>
<proteinExistence type="predicted"/>
<evidence type="ECO:0000256" key="1">
    <source>
        <dbReference type="SAM" id="MobiDB-lite"/>
    </source>
</evidence>
<accession>A0AA97NYB2</accession>